<comment type="caution">
    <text evidence="2">The sequence shown here is derived from an EMBL/GenBank/DDBJ whole genome shotgun (WGS) entry which is preliminary data.</text>
</comment>
<feature type="region of interest" description="Disordered" evidence="1">
    <location>
        <begin position="432"/>
        <end position="460"/>
    </location>
</feature>
<evidence type="ECO:0000256" key="1">
    <source>
        <dbReference type="SAM" id="MobiDB-lite"/>
    </source>
</evidence>
<sequence>MTEFDGPSFSLGIDLGFDSQPNDARADEDVPQWAPNSSDDDEDVNLENLVTDQGDEDPRPALKRVKRGPSAPLPGVVSTESVQQSNVDDEIEVFSSEEDDIRGEPECKQIRSACSSSKATLRGQGVLTTTSKSSFHKNIPSSNTSSTTNLDSTGIKGIFPKLTISPLRRFQLLDSDSDDPSMDNTEAGECRLTQSTTKNRSSRAASQNVNARSDLAQNGKNSFATPALDEFCEEYFASMKGKGKDLAEKIDAGAVGSGSLVSEHCMAKGGFQSYEVLDKGNCHQGLSNAAPAYRFFNHGDPRVRELVRNRLPNFSPVGFVGHRENHYPDASVIDYASQFGKTDTPVGILKSGNGGNEASSGRKKQNARKTNVKEGSPGSVGWVNPKSCVSVPKDAGKRRVHASESSHGHWYTGSGGMKVYVSKNGQELTGRAAYASYRKEKGGFKKSRKKPSPKKKPKKR</sequence>
<name>A0AAV7EYS0_ARIFI</name>
<feature type="compositionally biased region" description="Low complexity" evidence="1">
    <location>
        <begin position="141"/>
        <end position="152"/>
    </location>
</feature>
<gene>
    <name evidence="2" type="ORF">H6P81_006954</name>
</gene>
<feature type="region of interest" description="Disordered" evidence="1">
    <location>
        <begin position="132"/>
        <end position="152"/>
    </location>
</feature>
<feature type="compositionally biased region" description="Polar residues" evidence="1">
    <location>
        <begin position="192"/>
        <end position="213"/>
    </location>
</feature>
<feature type="region of interest" description="Disordered" evidence="1">
    <location>
        <begin position="346"/>
        <end position="411"/>
    </location>
</feature>
<dbReference type="PANTHER" id="PTHR38371">
    <property type="entry name" value="RHO GTPASE-ACTIVATING PROTEIN"/>
    <property type="match status" value="1"/>
</dbReference>
<accession>A0AAV7EYS0</accession>
<dbReference type="AlphaFoldDB" id="A0AAV7EYS0"/>
<feature type="compositionally biased region" description="Basic and acidic residues" evidence="1">
    <location>
        <begin position="394"/>
        <end position="407"/>
    </location>
</feature>
<feature type="region of interest" description="Disordered" evidence="1">
    <location>
        <begin position="174"/>
        <end position="213"/>
    </location>
</feature>
<dbReference type="PANTHER" id="PTHR38371:SF1">
    <property type="entry name" value="RHO GTPASE-ACTIVATING PROTEIN"/>
    <property type="match status" value="1"/>
</dbReference>
<organism evidence="2 3">
    <name type="scientific">Aristolochia fimbriata</name>
    <name type="common">White veined hardy Dutchman's pipe vine</name>
    <dbReference type="NCBI Taxonomy" id="158543"/>
    <lineage>
        <taxon>Eukaryota</taxon>
        <taxon>Viridiplantae</taxon>
        <taxon>Streptophyta</taxon>
        <taxon>Embryophyta</taxon>
        <taxon>Tracheophyta</taxon>
        <taxon>Spermatophyta</taxon>
        <taxon>Magnoliopsida</taxon>
        <taxon>Magnoliidae</taxon>
        <taxon>Piperales</taxon>
        <taxon>Aristolochiaceae</taxon>
        <taxon>Aristolochia</taxon>
    </lineage>
</organism>
<reference evidence="2 3" key="1">
    <citation type="submission" date="2021-07" db="EMBL/GenBank/DDBJ databases">
        <title>The Aristolochia fimbriata genome: insights into angiosperm evolution, floral development and chemical biosynthesis.</title>
        <authorList>
            <person name="Jiao Y."/>
        </authorList>
    </citation>
    <scope>NUCLEOTIDE SEQUENCE [LARGE SCALE GENOMIC DNA]</scope>
    <source>
        <strain evidence="2">IBCAS-2021</strain>
        <tissue evidence="2">Leaf</tissue>
    </source>
</reference>
<dbReference type="EMBL" id="JAINDJ010000003">
    <property type="protein sequence ID" value="KAG9454050.1"/>
    <property type="molecule type" value="Genomic_DNA"/>
</dbReference>
<feature type="compositionally biased region" description="Basic residues" evidence="1">
    <location>
        <begin position="444"/>
        <end position="460"/>
    </location>
</feature>
<evidence type="ECO:0000313" key="2">
    <source>
        <dbReference type="EMBL" id="KAG9454050.1"/>
    </source>
</evidence>
<dbReference type="Proteomes" id="UP000825729">
    <property type="component" value="Unassembled WGS sequence"/>
</dbReference>
<proteinExistence type="predicted"/>
<keyword evidence="3" id="KW-1185">Reference proteome</keyword>
<feature type="region of interest" description="Disordered" evidence="1">
    <location>
        <begin position="1"/>
        <end position="88"/>
    </location>
</feature>
<evidence type="ECO:0000313" key="3">
    <source>
        <dbReference type="Proteomes" id="UP000825729"/>
    </source>
</evidence>
<protein>
    <submittedName>
        <fullName evidence="2">Uncharacterized protein</fullName>
    </submittedName>
</protein>